<dbReference type="PANTHER" id="PTHR23508:SF10">
    <property type="entry name" value="CARBOXYLIC ACID TRANSPORTER PROTEIN HOMOLOG"/>
    <property type="match status" value="1"/>
</dbReference>
<evidence type="ECO:0000256" key="1">
    <source>
        <dbReference type="ARBA" id="ARBA00004141"/>
    </source>
</evidence>
<dbReference type="SUPFAM" id="SSF103473">
    <property type="entry name" value="MFS general substrate transporter"/>
    <property type="match status" value="1"/>
</dbReference>
<evidence type="ECO:0000313" key="7">
    <source>
        <dbReference type="EMBL" id="NPT55108.1"/>
    </source>
</evidence>
<dbReference type="AlphaFoldDB" id="A0A972SGN2"/>
<feature type="transmembrane region" description="Helical" evidence="5">
    <location>
        <begin position="73"/>
        <end position="91"/>
    </location>
</feature>
<evidence type="ECO:0000256" key="4">
    <source>
        <dbReference type="ARBA" id="ARBA00023136"/>
    </source>
</evidence>
<dbReference type="PROSITE" id="PS50850">
    <property type="entry name" value="MFS"/>
    <property type="match status" value="1"/>
</dbReference>
<keyword evidence="4 5" id="KW-0472">Membrane</keyword>
<feature type="transmembrane region" description="Helical" evidence="5">
    <location>
        <begin position="305"/>
        <end position="326"/>
    </location>
</feature>
<reference evidence="7 8" key="1">
    <citation type="submission" date="2019-11" db="EMBL/GenBank/DDBJ databases">
        <title>Metabolism of dissolved organic matter in forest soils.</title>
        <authorList>
            <person name="Cyle K.T."/>
            <person name="Wilhelm R.C."/>
            <person name="Martinez C.E."/>
        </authorList>
    </citation>
    <scope>NUCLEOTIDE SEQUENCE [LARGE SCALE GENOMIC DNA]</scope>
    <source>
        <strain evidence="7 8">5N</strain>
    </source>
</reference>
<keyword evidence="2 5" id="KW-0812">Transmembrane</keyword>
<dbReference type="InterPro" id="IPR005829">
    <property type="entry name" value="Sugar_transporter_CS"/>
</dbReference>
<keyword evidence="3 5" id="KW-1133">Transmembrane helix</keyword>
<feature type="transmembrane region" description="Helical" evidence="5">
    <location>
        <begin position="128"/>
        <end position="149"/>
    </location>
</feature>
<proteinExistence type="predicted"/>
<dbReference type="InterPro" id="IPR020846">
    <property type="entry name" value="MFS_dom"/>
</dbReference>
<feature type="transmembrane region" description="Helical" evidence="5">
    <location>
        <begin position="338"/>
        <end position="357"/>
    </location>
</feature>
<feature type="transmembrane region" description="Helical" evidence="5">
    <location>
        <begin position="270"/>
        <end position="293"/>
    </location>
</feature>
<accession>A0A972SGN2</accession>
<feature type="transmembrane region" description="Helical" evidence="5">
    <location>
        <begin position="398"/>
        <end position="421"/>
    </location>
</feature>
<feature type="transmembrane region" description="Helical" evidence="5">
    <location>
        <begin position="363"/>
        <end position="386"/>
    </location>
</feature>
<keyword evidence="8" id="KW-1185">Reference proteome</keyword>
<dbReference type="GO" id="GO:0046943">
    <property type="term" value="F:carboxylic acid transmembrane transporter activity"/>
    <property type="evidence" value="ECO:0007669"/>
    <property type="project" value="TreeGrafter"/>
</dbReference>
<sequence length="464" mass="48253">MRLLANALHNIRRHFMKTVLVDDVIDARPFGAFQLLVFAVCFVIALMDGANIQTMGLSAPLLAADLKLLPTQLGPVFAGSEFGFMIGALAFGPLADRFGRKSILVLCTLLFGFASLATVQASSFHSLLLLRVVTGLGLGGAAPCFVSLTTEYVSQRLRARVASLLWAAIPAGGVVAGFAGSALIPAYGWKSMFYLSGIVPIAAALVVVLLVPESVRFLILTGASEKRVSRILSRLGVTVGSGTSDAVHYVTHEHETRGLPMLHLFREGRASFTALLWIAFFLNFLALIAVLAWTSTLLKSAGMSVADASIVMAWNNVGGMIGVAAAGKLMERLGTHRFPALIFVCGAVMVGCTGVAAPHTALVSLFSGLTGLFVGGATAGLIAIAAMGYPTAIRSTGVGYGLAAGRLGGATGPVIVGTLVASGMGVAQTYLFVSVPVVLAALVMLLMRRAHPDDAQFVTGVIAH</sequence>
<dbReference type="EMBL" id="WOEZ01000050">
    <property type="protein sequence ID" value="NPT55108.1"/>
    <property type="molecule type" value="Genomic_DNA"/>
</dbReference>
<gene>
    <name evidence="7" type="ORF">GNZ13_10990</name>
</gene>
<evidence type="ECO:0000259" key="6">
    <source>
        <dbReference type="PROSITE" id="PS50850"/>
    </source>
</evidence>
<evidence type="ECO:0000256" key="3">
    <source>
        <dbReference type="ARBA" id="ARBA00022989"/>
    </source>
</evidence>
<name>A0A972SGN2_9BURK</name>
<feature type="transmembrane region" description="Helical" evidence="5">
    <location>
        <begin position="193"/>
        <end position="211"/>
    </location>
</feature>
<dbReference type="Gene3D" id="1.20.1250.20">
    <property type="entry name" value="MFS general substrate transporter like domains"/>
    <property type="match status" value="1"/>
</dbReference>
<feature type="transmembrane region" description="Helical" evidence="5">
    <location>
        <begin position="427"/>
        <end position="447"/>
    </location>
</feature>
<feature type="transmembrane region" description="Helical" evidence="5">
    <location>
        <begin position="161"/>
        <end position="187"/>
    </location>
</feature>
<evidence type="ECO:0000256" key="2">
    <source>
        <dbReference type="ARBA" id="ARBA00022692"/>
    </source>
</evidence>
<protein>
    <submittedName>
        <fullName evidence="7">MFS transporter</fullName>
    </submittedName>
</protein>
<feature type="transmembrane region" description="Helical" evidence="5">
    <location>
        <begin position="103"/>
        <end position="122"/>
    </location>
</feature>
<dbReference type="Pfam" id="PF07690">
    <property type="entry name" value="MFS_1"/>
    <property type="match status" value="1"/>
</dbReference>
<evidence type="ECO:0000256" key="5">
    <source>
        <dbReference type="SAM" id="Phobius"/>
    </source>
</evidence>
<comment type="caution">
    <text evidence="7">The sequence shown here is derived from an EMBL/GenBank/DDBJ whole genome shotgun (WGS) entry which is preliminary data.</text>
</comment>
<evidence type="ECO:0000313" key="8">
    <source>
        <dbReference type="Proteomes" id="UP000655523"/>
    </source>
</evidence>
<feature type="domain" description="Major facilitator superfamily (MFS) profile" evidence="6">
    <location>
        <begin position="37"/>
        <end position="452"/>
    </location>
</feature>
<dbReference type="InterPro" id="IPR036259">
    <property type="entry name" value="MFS_trans_sf"/>
</dbReference>
<organism evidence="7 8">
    <name type="scientific">Paraburkholderia elongata</name>
    <dbReference type="NCBI Taxonomy" id="2675747"/>
    <lineage>
        <taxon>Bacteria</taxon>
        <taxon>Pseudomonadati</taxon>
        <taxon>Pseudomonadota</taxon>
        <taxon>Betaproteobacteria</taxon>
        <taxon>Burkholderiales</taxon>
        <taxon>Burkholderiaceae</taxon>
        <taxon>Paraburkholderia</taxon>
    </lineage>
</organism>
<dbReference type="PROSITE" id="PS00217">
    <property type="entry name" value="SUGAR_TRANSPORT_2"/>
    <property type="match status" value="1"/>
</dbReference>
<dbReference type="Proteomes" id="UP000655523">
    <property type="component" value="Unassembled WGS sequence"/>
</dbReference>
<comment type="subcellular location">
    <subcellularLocation>
        <location evidence="1">Membrane</location>
        <topology evidence="1">Multi-pass membrane protein</topology>
    </subcellularLocation>
</comment>
<dbReference type="InterPro" id="IPR011701">
    <property type="entry name" value="MFS"/>
</dbReference>
<dbReference type="PANTHER" id="PTHR23508">
    <property type="entry name" value="CARBOXYLIC ACID TRANSPORTER PROTEIN HOMOLOG"/>
    <property type="match status" value="1"/>
</dbReference>
<dbReference type="GO" id="GO:0005886">
    <property type="term" value="C:plasma membrane"/>
    <property type="evidence" value="ECO:0007669"/>
    <property type="project" value="TreeGrafter"/>
</dbReference>